<protein>
    <submittedName>
        <fullName evidence="2">Uncharacterized protein</fullName>
    </submittedName>
</protein>
<name>A0A4C2A7A9_EUMVA</name>
<sequence>MRPGGRLAPAHGPRSPPLRHTVPNSRVFTRFHFERNGKRSRAERRGPGEGRRSASGAAFDIITRLRDTKRGSYENAPPHPVKPDDRHVIRVRTQSSVNRNAADGRVASKV</sequence>
<evidence type="ECO:0000313" key="2">
    <source>
        <dbReference type="EMBL" id="GBP95104.1"/>
    </source>
</evidence>
<organism evidence="2 3">
    <name type="scientific">Eumeta variegata</name>
    <name type="common">Bagworm moth</name>
    <name type="synonym">Eumeta japonica</name>
    <dbReference type="NCBI Taxonomy" id="151549"/>
    <lineage>
        <taxon>Eukaryota</taxon>
        <taxon>Metazoa</taxon>
        <taxon>Ecdysozoa</taxon>
        <taxon>Arthropoda</taxon>
        <taxon>Hexapoda</taxon>
        <taxon>Insecta</taxon>
        <taxon>Pterygota</taxon>
        <taxon>Neoptera</taxon>
        <taxon>Endopterygota</taxon>
        <taxon>Lepidoptera</taxon>
        <taxon>Glossata</taxon>
        <taxon>Ditrysia</taxon>
        <taxon>Tineoidea</taxon>
        <taxon>Psychidae</taxon>
        <taxon>Oiketicinae</taxon>
        <taxon>Eumeta</taxon>
    </lineage>
</organism>
<feature type="region of interest" description="Disordered" evidence="1">
    <location>
        <begin position="1"/>
        <end position="85"/>
    </location>
</feature>
<dbReference type="Proteomes" id="UP000299102">
    <property type="component" value="Unassembled WGS sequence"/>
</dbReference>
<gene>
    <name evidence="2" type="ORF">EVAR_68968_1</name>
</gene>
<accession>A0A4C2A7A9</accession>
<dbReference type="AlphaFoldDB" id="A0A4C2A7A9"/>
<proteinExistence type="predicted"/>
<reference evidence="2 3" key="1">
    <citation type="journal article" date="2019" name="Commun. Biol.">
        <title>The bagworm genome reveals a unique fibroin gene that provides high tensile strength.</title>
        <authorList>
            <person name="Kono N."/>
            <person name="Nakamura H."/>
            <person name="Ohtoshi R."/>
            <person name="Tomita M."/>
            <person name="Numata K."/>
            <person name="Arakawa K."/>
        </authorList>
    </citation>
    <scope>NUCLEOTIDE SEQUENCE [LARGE SCALE GENOMIC DNA]</scope>
</reference>
<dbReference type="EMBL" id="BGZK01002585">
    <property type="protein sequence ID" value="GBP95104.1"/>
    <property type="molecule type" value="Genomic_DNA"/>
</dbReference>
<feature type="compositionally biased region" description="Basic and acidic residues" evidence="1">
    <location>
        <begin position="43"/>
        <end position="52"/>
    </location>
</feature>
<feature type="compositionally biased region" description="Basic and acidic residues" evidence="1">
    <location>
        <begin position="63"/>
        <end position="72"/>
    </location>
</feature>
<evidence type="ECO:0000313" key="3">
    <source>
        <dbReference type="Proteomes" id="UP000299102"/>
    </source>
</evidence>
<keyword evidence="3" id="KW-1185">Reference proteome</keyword>
<evidence type="ECO:0000256" key="1">
    <source>
        <dbReference type="SAM" id="MobiDB-lite"/>
    </source>
</evidence>
<comment type="caution">
    <text evidence="2">The sequence shown here is derived from an EMBL/GenBank/DDBJ whole genome shotgun (WGS) entry which is preliminary data.</text>
</comment>